<dbReference type="InterPro" id="IPR026906">
    <property type="entry name" value="LRR_5"/>
</dbReference>
<dbReference type="SUPFAM" id="SSF52058">
    <property type="entry name" value="L domain-like"/>
    <property type="match status" value="9"/>
</dbReference>
<organism evidence="1 2">
    <name type="scientific">Tritrichomonas musculus</name>
    <dbReference type="NCBI Taxonomy" id="1915356"/>
    <lineage>
        <taxon>Eukaryota</taxon>
        <taxon>Metamonada</taxon>
        <taxon>Parabasalia</taxon>
        <taxon>Tritrichomonadida</taxon>
        <taxon>Tritrichomonadidae</taxon>
        <taxon>Tritrichomonas</taxon>
    </lineage>
</organism>
<dbReference type="Gene3D" id="3.40.50.12480">
    <property type="match status" value="1"/>
</dbReference>
<reference evidence="1 2" key="1">
    <citation type="submission" date="2024-04" db="EMBL/GenBank/DDBJ databases">
        <title>Tritrichomonas musculus Genome.</title>
        <authorList>
            <person name="Alves-Ferreira E."/>
            <person name="Grigg M."/>
            <person name="Lorenzi H."/>
            <person name="Galac M."/>
        </authorList>
    </citation>
    <scope>NUCLEOTIDE SEQUENCE [LARGE SCALE GENOMIC DNA]</scope>
    <source>
        <strain evidence="1 2">EAF2021</strain>
    </source>
</reference>
<name>A0ABR2IB14_9EUKA</name>
<protein>
    <recommendedName>
        <fullName evidence="3">Leucine rich repeat protein</fullName>
    </recommendedName>
</protein>
<dbReference type="InterPro" id="IPR032675">
    <property type="entry name" value="LRR_dom_sf"/>
</dbReference>
<comment type="caution">
    <text evidence="1">The sequence shown here is derived from an EMBL/GenBank/DDBJ whole genome shotgun (WGS) entry which is preliminary data.</text>
</comment>
<dbReference type="Proteomes" id="UP001470230">
    <property type="component" value="Unassembled WGS sequence"/>
</dbReference>
<proteinExistence type="predicted"/>
<dbReference type="InterPro" id="IPR053139">
    <property type="entry name" value="Surface_bspA-like"/>
</dbReference>
<dbReference type="Pfam" id="PF13306">
    <property type="entry name" value="LRR_5"/>
    <property type="match status" value="17"/>
</dbReference>
<evidence type="ECO:0000313" key="2">
    <source>
        <dbReference type="Proteomes" id="UP001470230"/>
    </source>
</evidence>
<dbReference type="PANTHER" id="PTHR45661:SF3">
    <property type="entry name" value="IG-LIKE DOMAIN-CONTAINING PROTEIN"/>
    <property type="match status" value="1"/>
</dbReference>
<evidence type="ECO:0008006" key="3">
    <source>
        <dbReference type="Google" id="ProtNLM"/>
    </source>
</evidence>
<dbReference type="PANTHER" id="PTHR45661">
    <property type="entry name" value="SURFACE ANTIGEN"/>
    <property type="match status" value="1"/>
</dbReference>
<dbReference type="EMBL" id="JAPFFF010000018">
    <property type="protein sequence ID" value="KAK8860199.1"/>
    <property type="molecule type" value="Genomic_DNA"/>
</dbReference>
<keyword evidence="2" id="KW-1185">Reference proteome</keyword>
<dbReference type="Gene3D" id="3.80.10.10">
    <property type="entry name" value="Ribonuclease Inhibitor"/>
    <property type="match status" value="15"/>
</dbReference>
<accession>A0ABR2IB14</accession>
<sequence length="2731" mass="314118">MIFQLRNGISYELNQKDFTAQVISSTNAKGYLFIPRSITYQSKEYLIIKIADNAFRQNRKVESIEFPEDSAIKSIGKNAFTKSLVQRIRIPPSIEELEEGWCKHTSNLTTITISPRNKHFSIIDKKIIVGKSDKKSDNFDSIIFGCRDIQKVVIPSYIKQISSFAFSECIDLSKIEFAENSELYSIEKDAFSYTEIESLSIPSCVAELKDGWCRRTPRLSHISISKENKNFSYFDEKFILGKSDKNSEIFDLLVFANRDIEQASVPSFVKQILPYAFSECDKLSQLEITGNSELCLIHKNAFSYSSINHLFIPQKVEELKDGWCKNMSKLNSISISSKNKRFSTIDNKMIVGKSDLKSDTFNLLVFACRDIERAVIPSNIEIICPFSFSWCKKLKLVEIEKDSKLEIIGKDSFAKSSIEKFIVPSHVNHICDRCFYKCENLESVKFEENSELSLIGRKAFSLSSITSILIPRKVRQIGERCFQECENLYSVKFEDKSEICLIDKYLFSFSWIDHIEIPSSVKEIKERSFSYCKNLKSIQLPNESELLKIDVNAFCHSNLESINIPSSVEELREGWCSYTPRLCNVSLSKDNQHYKYLDNKFIVGKTNENDSEFSNLIFAHRDIEEVIIPSHIQMIGSFAFCECDNLKNVEFSKDSKLCSIHDEAFSYSSIERISIPHNVSEIASRAFYWCRNLKHFEIPEDSELRTIRSEVIFYSSIDKLFIPSNIETFEDGWCDFLIKLNSVSISPNNEHFSCIDNKVIFSKNNDEYDSLIFAGRDVEKVVIPSSVKKIGPFAFSWCKNLHSIVFNEDSKLESIEEEAFSYSTLEGMILPSTVKKIGESSFYKCRNLQSFVIPDKSELITIDKGAFAFTQIESLFIPSKLEEMKEGWCDHTSKLTNIKVSPENKYFSYIDNKLLIDHCEFVTFARRDCEKVKIPNCIKKIKSNSFCECRKLKEVEIEEESELRIIEEGAFTKSSIEYLFIPSKLKELKEGWCKHTSKLNHISISSKNDNFKLIDEKYLVKKSENNNVDFDVIVLACRDIEEAIIPSCIKRIGPFSFHMCKKLKSIQFSNDSNVCIFDKSAFSKSSITNIFIPAKVKQISERAFYRCYDFKSVQFAQNIKLQSIEKEAFSLSSITSILIPRKVRHIGERCFQECENLCSVKFEDKSEICLIDKYLFSFSWIDHIEIPSSVKEIKERSFSYCKNLKSIQLPNESKLLKIDVNAFFNSNLERINLPASVKKLREGWCSYASRLCHVSVSPKNEYYKYVDDKYIIGKTCNREGKFERLEFARRDIEEAIIPSYIKYISSYAFYECEELKNVEFSTGSEIEYIGKETFSSTSIDNIEIPSSIKEIGERTFYWCRNLKNVTIEDSTSIKTLPKEVFFYSSIEHLFIPSSLIELKEGWCDFTWRLNHITVSPNNKNFKVIDNKLLVGKSDQNSDDFDVLLFAVRNITHVIIPIEIKTIGAFAFSWCSYLKSISFPEYSRLTSIEKVAFSYAGFQSITIPKHVIKIGERAFYRCDTLRSVIIPEDSELTTFGKDCFAYTCIKSLYIPSKLQDMKEGWCNHTPYLTNVTISPENKYFAYIDNKLLVGKSNESLSDFEFVTFARRDCEKVKIPNCIKKIKSNSFCECRKLKEIEIEEESELRIIEEGAFTKSSIEYLFIPSKLKELKEGWCKHTSKLNHISISSKNDNFKLIDEKFIVGKSSDCNDDYDILLFACRDIEKAVIPSYIKSIGQFAFSWCKNLQSIEFSKDSKIVSFEKDAFSKSSLKEIRIPSHLKEIGERSFFKCSNFKSIEFIENSEIRLIMKKAFSFTPLKNILIPSSVQQICERSFYSCRELESVEFEKDSELVIIEKYAFSMSSINEILIPSKVNQIGERCFFKCEKLKSVNFAENSQLHSIELKAFSKSSIESIFIPSEVEELKCGWCSHALKLNNISLSPENKYFTFINDNLMAKKSDLKSDKYDVLVFSYRDIEKVVIPSFIKRICSYVFCECSKLKSVVFSENSELRSIDKKAFSKTHLFMISIPSSVKYIKESTFSFCKNLLSCEFLDDSNLCSIDKNVFTESGIKKIKIPSNVAQIDKYSFSYCPNLESIEFSENSKLFLIEENAFFHSNLERINLPASVKKLREGWCSYASRLCHVSVSPKNEYYKYVDDKYIIGKTCNREGKFERLEFARRDIEEAIIPSYIKYISSYAFYECEELKNVEFSTGSEIEYIGKETFSSTSIDNIEIPSSIKEIGERTFYWCRNLKNVTIEDSTSIKTLPKEVFFYSSIEHLFIPSSLIELKEGWCDFTLRLTRVTISPDSCHFFSLDDKMIIGRSDPSIADFDTLLFACRDIRDVFIPSFIKRIGMLAFSWCKNLGNVTFADDSKLEVIDEEAFSYSSLQKIIIPSSVSFIGEEAFANCESLQSIEFPEDSKLAFIGKNIFYRSSIESISIPASVGEIRNGWCTTISKLNHFSISPQNKDFIVFNDDFIIGKSDKNGDDFDLLIFARRDIETAIIPSFVKRICSYSFGQCLNLKSLEFSEDSQIQSIDSNAFDGSSLKRFSIPPSLEELKENWCNNLNKLNQIDISPNNKVFSVVNNNKIIIGKSKNSDDFDILFFACRDIQHAIIPSSVKTINSFAFFNCDRLKSVVFQEDSKLNSINQNAFALSSLNSISIPASIQNIKPKSLKCLKLNSIEFLGDKVYMLKEPFGDCEFILLVACPNADKVLIDPNAFPDFQDDFVLYSKAGAKVL</sequence>
<evidence type="ECO:0000313" key="1">
    <source>
        <dbReference type="EMBL" id="KAK8860199.1"/>
    </source>
</evidence>
<gene>
    <name evidence="1" type="ORF">M9Y10_011863</name>
</gene>